<dbReference type="InterPro" id="IPR019884">
    <property type="entry name" value="YtoQ_family_protein"/>
</dbReference>
<dbReference type="Pfam" id="PF11071">
    <property type="entry name" value="Nuc_deoxyri_tr3"/>
    <property type="match status" value="1"/>
</dbReference>
<accession>A0A3P1SQE0</accession>
<dbReference type="Gene3D" id="3.40.50.450">
    <property type="match status" value="1"/>
</dbReference>
<dbReference type="Proteomes" id="UP000267535">
    <property type="component" value="Unassembled WGS sequence"/>
</dbReference>
<dbReference type="NCBIfam" id="TIGR03646">
    <property type="entry name" value="YtoQ_fam"/>
    <property type="match status" value="1"/>
</dbReference>
<reference evidence="1 2" key="1">
    <citation type="submission" date="2018-11" db="EMBL/GenBank/DDBJ databases">
        <title>The draft genome sequence of Amphritea balenae JAMM 1525T.</title>
        <authorList>
            <person name="Fang Z."/>
            <person name="Zhang Y."/>
            <person name="Han X."/>
        </authorList>
    </citation>
    <scope>NUCLEOTIDE SEQUENCE [LARGE SCALE GENOMIC DNA]</scope>
    <source>
        <strain evidence="1 2">JAMM 1525</strain>
    </source>
</reference>
<organism evidence="1 2">
    <name type="scientific">Amphritea balenae</name>
    <dbReference type="NCBI Taxonomy" id="452629"/>
    <lineage>
        <taxon>Bacteria</taxon>
        <taxon>Pseudomonadati</taxon>
        <taxon>Pseudomonadota</taxon>
        <taxon>Gammaproteobacteria</taxon>
        <taxon>Oceanospirillales</taxon>
        <taxon>Oceanospirillaceae</taxon>
        <taxon>Amphritea</taxon>
    </lineage>
</organism>
<protein>
    <submittedName>
        <fullName evidence="1">YtoQ family protein</fullName>
    </submittedName>
</protein>
<keyword evidence="2" id="KW-1185">Reference proteome</keyword>
<name>A0A3P1SQE0_9GAMM</name>
<dbReference type="EMBL" id="RQXV01000006">
    <property type="protein sequence ID" value="RRC98855.1"/>
    <property type="molecule type" value="Genomic_DNA"/>
</dbReference>
<evidence type="ECO:0000313" key="2">
    <source>
        <dbReference type="Proteomes" id="UP000267535"/>
    </source>
</evidence>
<dbReference type="OrthoDB" id="979989at2"/>
<gene>
    <name evidence="1" type="ORF">EHS89_11745</name>
</gene>
<evidence type="ECO:0000313" key="1">
    <source>
        <dbReference type="EMBL" id="RRC98855.1"/>
    </source>
</evidence>
<dbReference type="AlphaFoldDB" id="A0A3P1SQE0"/>
<sequence>MKYTVYLSGEIHTDWREKIKNAVNEQKLPLEILTPNTDHESSDECGVRILGGEDNNFWKDNKAAKINSIRHMTALQRADIVVVRFGDKYKQWNAAFDAGIAAALGKSLIVEHATDITHPLKEIDAAAMATAENTEQVIEILEYLCRDY</sequence>
<proteinExistence type="predicted"/>
<comment type="caution">
    <text evidence="1">The sequence shown here is derived from an EMBL/GenBank/DDBJ whole genome shotgun (WGS) entry which is preliminary data.</text>
</comment>
<dbReference type="RefSeq" id="WP_124926354.1">
    <property type="nucleotide sequence ID" value="NZ_BMOH01000002.1"/>
</dbReference>